<organism evidence="1 2">
    <name type="scientific">Aminobacter niigataensis</name>
    <dbReference type="NCBI Taxonomy" id="83265"/>
    <lineage>
        <taxon>Bacteria</taxon>
        <taxon>Pseudomonadati</taxon>
        <taxon>Pseudomonadota</taxon>
        <taxon>Alphaproteobacteria</taxon>
        <taxon>Hyphomicrobiales</taxon>
        <taxon>Phyllobacteriaceae</taxon>
        <taxon>Aminobacter</taxon>
    </lineage>
</organism>
<keyword evidence="2" id="KW-1185">Reference proteome</keyword>
<comment type="caution">
    <text evidence="1">The sequence shown here is derived from an EMBL/GenBank/DDBJ whole genome shotgun (WGS) entry which is preliminary data.</text>
</comment>
<dbReference type="RefSeq" id="WP_183261083.1">
    <property type="nucleotide sequence ID" value="NZ_BAAAVZ010000008.1"/>
</dbReference>
<dbReference type="EMBL" id="JACHOT010000001">
    <property type="protein sequence ID" value="MBB4649268.1"/>
    <property type="molecule type" value="Genomic_DNA"/>
</dbReference>
<sequence length="86" mass="9218">MTPKMVAALKAAAAADDQGGLCWTAAGWINPGRCWDYHGGAIVSRLVWNHGFLAEAGRKTRGGQRRVITQAGRNKLAELEREGKAA</sequence>
<name>A0ABR6KXL4_9HYPH</name>
<proteinExistence type="predicted"/>
<reference evidence="1 2" key="1">
    <citation type="submission" date="2020-08" db="EMBL/GenBank/DDBJ databases">
        <title>Genomic Encyclopedia of Type Strains, Phase IV (KMG-IV): sequencing the most valuable type-strain genomes for metagenomic binning, comparative biology and taxonomic classification.</title>
        <authorList>
            <person name="Goeker M."/>
        </authorList>
    </citation>
    <scope>NUCLEOTIDE SEQUENCE [LARGE SCALE GENOMIC DNA]</scope>
    <source>
        <strain evidence="1 2">DSM 7050</strain>
    </source>
</reference>
<evidence type="ECO:0000313" key="2">
    <source>
        <dbReference type="Proteomes" id="UP000539538"/>
    </source>
</evidence>
<accession>A0ABR6KXL4</accession>
<evidence type="ECO:0000313" key="1">
    <source>
        <dbReference type="EMBL" id="MBB4649268.1"/>
    </source>
</evidence>
<protein>
    <submittedName>
        <fullName evidence="1">Uncharacterized protein</fullName>
    </submittedName>
</protein>
<gene>
    <name evidence="1" type="ORF">GGQ99_000990</name>
</gene>
<dbReference type="Proteomes" id="UP000539538">
    <property type="component" value="Unassembled WGS sequence"/>
</dbReference>